<keyword evidence="9" id="KW-0411">Iron-sulfur</keyword>
<keyword evidence="8" id="KW-0408">Iron</keyword>
<dbReference type="AlphaFoldDB" id="A0A2S7F5M2"/>
<comment type="cofactor">
    <cofactor evidence="2">
        <name>[4Fe-4S] cluster</name>
        <dbReference type="ChEBI" id="CHEBI:49883"/>
    </cofactor>
</comment>
<dbReference type="GO" id="GO:0010181">
    <property type="term" value="F:FMN binding"/>
    <property type="evidence" value="ECO:0007669"/>
    <property type="project" value="InterPro"/>
</dbReference>
<dbReference type="GO" id="GO:0051536">
    <property type="term" value="F:iron-sulfur cluster binding"/>
    <property type="evidence" value="ECO:0007669"/>
    <property type="project" value="UniProtKB-KW"/>
</dbReference>
<proteinExistence type="inferred from homology"/>
<accession>A0A2S7F5M2</accession>
<reference evidence="12 13" key="1">
    <citation type="submission" date="2016-01" db="EMBL/GenBank/DDBJ databases">
        <title>Characterization of the Clostridium difficile lineages that are prevalent in Hong Kong and China.</title>
        <authorList>
            <person name="Kwok J.S.-L."/>
            <person name="Lam W.-Y."/>
            <person name="Ip M."/>
            <person name="Chan T.-F."/>
            <person name="Hawkey P.M."/>
            <person name="Tsui S.K.-W."/>
        </authorList>
    </citation>
    <scope>NUCLEOTIDE SEQUENCE [LARGE SCALE GENOMIC DNA]</scope>
    <source>
        <strain evidence="12 13">300064</strain>
    </source>
</reference>
<dbReference type="Proteomes" id="UP000238081">
    <property type="component" value="Unassembled WGS sequence"/>
</dbReference>
<gene>
    <name evidence="12" type="ORF">AWN73_06195</name>
</gene>
<dbReference type="Gene3D" id="3.50.50.60">
    <property type="entry name" value="FAD/NAD(P)-binding domain"/>
    <property type="match status" value="1"/>
</dbReference>
<dbReference type="InterPro" id="IPR013785">
    <property type="entry name" value="Aldolase_TIM"/>
</dbReference>
<dbReference type="PRINTS" id="PR00469">
    <property type="entry name" value="PNDRDTASEII"/>
</dbReference>
<evidence type="ECO:0000313" key="13">
    <source>
        <dbReference type="Proteomes" id="UP000238081"/>
    </source>
</evidence>
<keyword evidence="4" id="KW-0285">Flavoprotein</keyword>
<dbReference type="Gene3D" id="3.20.20.70">
    <property type="entry name" value="Aldolase class I"/>
    <property type="match status" value="1"/>
</dbReference>
<feature type="domain" description="FAD/NAD(P)-binding" evidence="11">
    <location>
        <begin position="382"/>
        <end position="602"/>
    </location>
</feature>
<dbReference type="RefSeq" id="WP_043665462.1">
    <property type="nucleotide sequence ID" value="NZ_JSEG01000016.1"/>
</dbReference>
<dbReference type="GO" id="GO:0016491">
    <property type="term" value="F:oxidoreductase activity"/>
    <property type="evidence" value="ECO:0007669"/>
    <property type="project" value="UniProtKB-KW"/>
</dbReference>
<evidence type="ECO:0000256" key="7">
    <source>
        <dbReference type="ARBA" id="ARBA00023002"/>
    </source>
</evidence>
<dbReference type="InterPro" id="IPR023753">
    <property type="entry name" value="FAD/NAD-binding_dom"/>
</dbReference>
<feature type="domain" description="NADH:flavin oxidoreductase/NADH oxidase N-terminal" evidence="10">
    <location>
        <begin position="4"/>
        <end position="336"/>
    </location>
</feature>
<comment type="caution">
    <text evidence="12">The sequence shown here is derived from an EMBL/GenBank/DDBJ whole genome shotgun (WGS) entry which is preliminary data.</text>
</comment>
<protein>
    <submittedName>
        <fullName evidence="12">NADH:flavin oxidoreductase</fullName>
    </submittedName>
</protein>
<dbReference type="Pfam" id="PF00724">
    <property type="entry name" value="Oxidored_FMN"/>
    <property type="match status" value="1"/>
</dbReference>
<evidence type="ECO:0000256" key="5">
    <source>
        <dbReference type="ARBA" id="ARBA00022643"/>
    </source>
</evidence>
<evidence type="ECO:0000259" key="11">
    <source>
        <dbReference type="Pfam" id="PF07992"/>
    </source>
</evidence>
<dbReference type="SUPFAM" id="SSF51905">
    <property type="entry name" value="FAD/NAD(P)-binding domain"/>
    <property type="match status" value="1"/>
</dbReference>
<organism evidence="12 13">
    <name type="scientific">Clostridium butyricum</name>
    <dbReference type="NCBI Taxonomy" id="1492"/>
    <lineage>
        <taxon>Bacteria</taxon>
        <taxon>Bacillati</taxon>
        <taxon>Bacillota</taxon>
        <taxon>Clostridia</taxon>
        <taxon>Eubacteriales</taxon>
        <taxon>Clostridiaceae</taxon>
        <taxon>Clostridium</taxon>
    </lineage>
</organism>
<sequence>MFNKIFESGKIGNLEIKNRMVVPPMLTEYANEDGSINERFIRYYEEKAKGDFGLIIIEDTAVERRGAGFMCLPGLWSDELSKKHIELTKRVKAHGAKIAVQLYHAGREGSSSVNGGVQIVAPSAIQDPTNLELPHELTTEEVRELVEKFAQAARRAKEAGYDAVELHGAHGYLVNQFVSPYSNKRTDEFGGTFMNRLKFPLDIIKRIKELNGHDFPIIYRITADEMVEGGLNINDTKMIVSILEKEGIAAVHVSASVYKSGYWASAPTTAPTTPFVKYAAEIKTVVNSIPVIAVNKINTPFIAENILKEGKADFVSMGRASIADPYLPKKTKEGKTNDIVFCVGCWQGCQGMIAKQKPVTCLVNPSVGKEEEYTVKEADIKKKVMVVGGGVAGMQAAIIASKRGHDVSLYEKTEKLGGQWLLAAVPPGKEPLNTFTVWQKHQLNVNKVKVYTGIEVTEELIRKVNPNHIILATGANPIMPKIPGINLPHVVQANDILSGKELMKNNAVIIGGGLVGAEVAEQYGEHVMGVTVVEMTSEIAGGMEMAPKKFLMKHLNESRVKLMVNTKVIEIKSNSVVIECEGKIEEIGAEQVVIAIGSKSENILEPLIKDKYKYNVIGDATKVGRALEAIEMGYVAGISI</sequence>
<evidence type="ECO:0000256" key="4">
    <source>
        <dbReference type="ARBA" id="ARBA00022630"/>
    </source>
</evidence>
<dbReference type="Gene3D" id="3.40.50.720">
    <property type="entry name" value="NAD(P)-binding Rossmann-like Domain"/>
    <property type="match status" value="1"/>
</dbReference>
<dbReference type="SUPFAM" id="SSF51395">
    <property type="entry name" value="FMN-linked oxidoreductases"/>
    <property type="match status" value="1"/>
</dbReference>
<evidence type="ECO:0000256" key="2">
    <source>
        <dbReference type="ARBA" id="ARBA00001966"/>
    </source>
</evidence>
<keyword evidence="7" id="KW-0560">Oxidoreductase</keyword>
<dbReference type="PRINTS" id="PR00368">
    <property type="entry name" value="FADPNR"/>
</dbReference>
<dbReference type="Pfam" id="PF07992">
    <property type="entry name" value="Pyr_redox_2"/>
    <property type="match status" value="1"/>
</dbReference>
<comment type="similarity">
    <text evidence="3">In the N-terminal section; belongs to the NADH:flavin oxidoreductase/NADH oxidase family.</text>
</comment>
<dbReference type="InterPro" id="IPR001155">
    <property type="entry name" value="OxRdtase_FMN_N"/>
</dbReference>
<evidence type="ECO:0000256" key="9">
    <source>
        <dbReference type="ARBA" id="ARBA00023014"/>
    </source>
</evidence>
<evidence type="ECO:0000256" key="8">
    <source>
        <dbReference type="ARBA" id="ARBA00023004"/>
    </source>
</evidence>
<evidence type="ECO:0000256" key="1">
    <source>
        <dbReference type="ARBA" id="ARBA00001917"/>
    </source>
</evidence>
<evidence type="ECO:0000259" key="10">
    <source>
        <dbReference type="Pfam" id="PF00724"/>
    </source>
</evidence>
<dbReference type="GO" id="GO:0046872">
    <property type="term" value="F:metal ion binding"/>
    <property type="evidence" value="ECO:0007669"/>
    <property type="project" value="UniProtKB-KW"/>
</dbReference>
<dbReference type="CDD" id="cd02803">
    <property type="entry name" value="OYE_like_FMN_family"/>
    <property type="match status" value="1"/>
</dbReference>
<comment type="cofactor">
    <cofactor evidence="1">
        <name>FMN</name>
        <dbReference type="ChEBI" id="CHEBI:58210"/>
    </cofactor>
</comment>
<evidence type="ECO:0000256" key="6">
    <source>
        <dbReference type="ARBA" id="ARBA00022723"/>
    </source>
</evidence>
<evidence type="ECO:0000313" key="12">
    <source>
        <dbReference type="EMBL" id="PPV12120.1"/>
    </source>
</evidence>
<dbReference type="EMBL" id="LRDH01000162">
    <property type="protein sequence ID" value="PPV12120.1"/>
    <property type="molecule type" value="Genomic_DNA"/>
</dbReference>
<keyword evidence="6" id="KW-0479">Metal-binding</keyword>
<name>A0A2S7F5M2_CLOBU</name>
<dbReference type="PANTHER" id="PTHR42917:SF2">
    <property type="entry name" value="2,4-DIENOYL-COA REDUCTASE [(2E)-ENOYL-COA-PRODUCING]"/>
    <property type="match status" value="1"/>
</dbReference>
<dbReference type="PANTHER" id="PTHR42917">
    <property type="entry name" value="2,4-DIENOYL-COA REDUCTASE"/>
    <property type="match status" value="1"/>
</dbReference>
<keyword evidence="5" id="KW-0288">FMN</keyword>
<dbReference type="InterPro" id="IPR036188">
    <property type="entry name" value="FAD/NAD-bd_sf"/>
</dbReference>
<evidence type="ECO:0000256" key="3">
    <source>
        <dbReference type="ARBA" id="ARBA00011048"/>
    </source>
</evidence>
<dbReference type="InterPro" id="IPR051793">
    <property type="entry name" value="NADH:flavin_oxidoreductase"/>
</dbReference>